<accession>A0A7Z7JAY4</accession>
<dbReference type="EMBL" id="LT978514">
    <property type="protein sequence ID" value="SPC21374.1"/>
    <property type="molecule type" value="Genomic_DNA"/>
</dbReference>
<protein>
    <submittedName>
        <fullName evidence="1">Uncharacterized protein</fullName>
    </submittedName>
</protein>
<organism evidence="1 2">
    <name type="scientific">Cupriavidus taiwanensis</name>
    <dbReference type="NCBI Taxonomy" id="164546"/>
    <lineage>
        <taxon>Bacteria</taxon>
        <taxon>Pseudomonadati</taxon>
        <taxon>Pseudomonadota</taxon>
        <taxon>Betaproteobacteria</taxon>
        <taxon>Burkholderiales</taxon>
        <taxon>Burkholderiaceae</taxon>
        <taxon>Cupriavidus</taxon>
    </lineage>
</organism>
<dbReference type="Proteomes" id="UP000257139">
    <property type="component" value="Chromosome CBM2594_b"/>
</dbReference>
<dbReference type="AlphaFoldDB" id="A0A7Z7JAY4"/>
<sequence length="71" mass="8403">MRHRNTVRHGMFAITNKFATNLRRIIKVISSEKQDNSRRVRWPPHQRGLRQQCCDTCHIPVRMSSASLAFR</sequence>
<evidence type="ECO:0000313" key="2">
    <source>
        <dbReference type="Proteomes" id="UP000257139"/>
    </source>
</evidence>
<reference evidence="1 2" key="1">
    <citation type="submission" date="2018-01" db="EMBL/GenBank/DDBJ databases">
        <authorList>
            <person name="Clerissi C."/>
        </authorList>
    </citation>
    <scope>NUCLEOTIDE SEQUENCE [LARGE SCALE GENOMIC DNA]</scope>
    <source>
        <strain evidence="1">Cupriavidus taiwanensis STM 6021</strain>
    </source>
</reference>
<name>A0A7Z7JAY4_9BURK</name>
<gene>
    <name evidence="1" type="ORF">CBM2594_B10478</name>
</gene>
<evidence type="ECO:0000313" key="1">
    <source>
        <dbReference type="EMBL" id="SPC21374.1"/>
    </source>
</evidence>
<proteinExistence type="predicted"/>